<name>A0AA36AMA2_OCTVU</name>
<keyword evidence="3" id="KW-0472">Membrane</keyword>
<feature type="domain" description="Gasdermin pore forming" evidence="4">
    <location>
        <begin position="1"/>
        <end position="247"/>
    </location>
</feature>
<evidence type="ECO:0000313" key="5">
    <source>
        <dbReference type="EMBL" id="CAI9718629.1"/>
    </source>
</evidence>
<evidence type="ECO:0000259" key="4">
    <source>
        <dbReference type="Pfam" id="PF04598"/>
    </source>
</evidence>
<comment type="subcellular location">
    <subcellularLocation>
        <location evidence="1">Endomembrane system</location>
    </subcellularLocation>
</comment>
<dbReference type="GO" id="GO:0012505">
    <property type="term" value="C:endomembrane system"/>
    <property type="evidence" value="ECO:0007669"/>
    <property type="project" value="UniProtKB-SubCell"/>
</dbReference>
<dbReference type="EMBL" id="OX597815">
    <property type="protein sequence ID" value="CAI9718629.1"/>
    <property type="molecule type" value="Genomic_DNA"/>
</dbReference>
<evidence type="ECO:0000256" key="2">
    <source>
        <dbReference type="ARBA" id="ARBA00009279"/>
    </source>
</evidence>
<reference evidence="5" key="1">
    <citation type="submission" date="2023-08" db="EMBL/GenBank/DDBJ databases">
        <authorList>
            <person name="Alioto T."/>
            <person name="Alioto T."/>
            <person name="Gomez Garrido J."/>
        </authorList>
    </citation>
    <scope>NUCLEOTIDE SEQUENCE</scope>
</reference>
<keyword evidence="6" id="KW-1185">Reference proteome</keyword>
<proteinExistence type="inferred from homology"/>
<dbReference type="InterPro" id="IPR040460">
    <property type="entry name" value="Gasdermin_pore"/>
</dbReference>
<protein>
    <recommendedName>
        <fullName evidence="4">Gasdermin pore forming domain-containing protein</fullName>
    </recommendedName>
</protein>
<dbReference type="GO" id="GO:0005737">
    <property type="term" value="C:cytoplasm"/>
    <property type="evidence" value="ECO:0007669"/>
    <property type="project" value="TreeGrafter"/>
</dbReference>
<dbReference type="InterPro" id="IPR042377">
    <property type="entry name" value="GSDME"/>
</dbReference>
<dbReference type="Pfam" id="PF04598">
    <property type="entry name" value="Gasdermin"/>
    <property type="match status" value="1"/>
</dbReference>
<dbReference type="PANTHER" id="PTHR15207">
    <property type="entry name" value="NONSYNDROMIC HEARING IMPAIRMENT PROTEIN"/>
    <property type="match status" value="1"/>
</dbReference>
<dbReference type="Proteomes" id="UP001162480">
    <property type="component" value="Chromosome 2"/>
</dbReference>
<dbReference type="PANTHER" id="PTHR15207:SF3">
    <property type="entry name" value="DEAFNESS, AUTOSOMAL DOMINANT 5-RELATED"/>
    <property type="match status" value="1"/>
</dbReference>
<gene>
    <name evidence="5" type="ORF">OCTVUL_1B031057</name>
</gene>
<evidence type="ECO:0000256" key="3">
    <source>
        <dbReference type="ARBA" id="ARBA00023136"/>
    </source>
</evidence>
<accession>A0AA36AMA2</accession>
<evidence type="ECO:0000256" key="1">
    <source>
        <dbReference type="ARBA" id="ARBA00004308"/>
    </source>
</evidence>
<comment type="similarity">
    <text evidence="2">Belongs to the gasdermin family.</text>
</comment>
<sequence>MFSATISKIVNELGRDTLHATPSIDEAQKIKLYNIVIKHKKKHFWQADYRLEPLASSIETLLKTSDSKSPDTLQSITRKRELGDYTFQVSTNAKGLLGVELCANGVDIDGDDTTTRSINTAKLEKVYVTEYELEKALHKRYIDFDNCIVKRMKKKSHEVLCVITGVVYPVSDLKIAKQSTLSEDGKIKTNVKKEIVDIDVEEKGSKKNSETLDIVAKTNLAYNVVELKIHPDGTIGVCMTENDKGGFDVVDLCSKGSEKTLFYPPEEVAAGKNKKELTDSLVDCIRYSALFEWLVHWLHVIHSHEDEKLPWDDKFWSFIGDDGFNAASRFFKLINVNFKYGEETSVDGLDQHMLGCALYYLELMSFLSNDEIAAITDCSSTRHVVSSFLKVFSCSLMKKDIGKDIVVPLLEYDWALKLLFCLGYDLKNVKKDSTIKSPKESFKAIEAVGKILYGLFILPLEFNSRNQISFNSLFCGKTASGVK</sequence>
<dbReference type="AlphaFoldDB" id="A0AA36AMA2"/>
<organism evidence="5 6">
    <name type="scientific">Octopus vulgaris</name>
    <name type="common">Common octopus</name>
    <dbReference type="NCBI Taxonomy" id="6645"/>
    <lineage>
        <taxon>Eukaryota</taxon>
        <taxon>Metazoa</taxon>
        <taxon>Spiralia</taxon>
        <taxon>Lophotrochozoa</taxon>
        <taxon>Mollusca</taxon>
        <taxon>Cephalopoda</taxon>
        <taxon>Coleoidea</taxon>
        <taxon>Octopodiformes</taxon>
        <taxon>Octopoda</taxon>
        <taxon>Incirrata</taxon>
        <taxon>Octopodidae</taxon>
        <taxon>Octopus</taxon>
    </lineage>
</organism>
<dbReference type="GO" id="GO:0012501">
    <property type="term" value="P:programmed cell death"/>
    <property type="evidence" value="ECO:0007669"/>
    <property type="project" value="InterPro"/>
</dbReference>
<evidence type="ECO:0000313" key="6">
    <source>
        <dbReference type="Proteomes" id="UP001162480"/>
    </source>
</evidence>